<keyword evidence="2" id="KW-0328">Glycosyltransferase</keyword>
<organism evidence="9 10">
    <name type="scientific">Herpetosiphon geysericola</name>
    <dbReference type="NCBI Taxonomy" id="70996"/>
    <lineage>
        <taxon>Bacteria</taxon>
        <taxon>Bacillati</taxon>
        <taxon>Chloroflexota</taxon>
        <taxon>Chloroflexia</taxon>
        <taxon>Herpetosiphonales</taxon>
        <taxon>Herpetosiphonaceae</taxon>
        <taxon>Herpetosiphon</taxon>
    </lineage>
</organism>
<sequence length="246" mass="27506">MGVLNVKSITVALPAYNEAENIPAMVEEVVNTLESLGRTYEVIVVNDGSRDNTAAVVRELEARYPHVRLVDHTVNQGYGAAVWTGLTSAKTDLVFFTDADRQFDLGELPKLLAKIDQADLVVGYRSPRRDPLMRRLNGWGWSRLVTLLFGYTARDIDCAFKLMQRHVVDTLKDQVQSRGATFSAEFLVRAKRAGFRFEEVAINGHRPRVAGNPTGAKLSVILRAFRELIAVRGQLAQQEQTKTKHI</sequence>
<keyword evidence="4" id="KW-0812">Transmembrane</keyword>
<keyword evidence="1" id="KW-1003">Cell membrane</keyword>
<dbReference type="STRING" id="70996.SE18_04040"/>
<evidence type="ECO:0000256" key="6">
    <source>
        <dbReference type="ARBA" id="ARBA00022989"/>
    </source>
</evidence>
<evidence type="ECO:0000313" key="10">
    <source>
        <dbReference type="Proteomes" id="UP000050277"/>
    </source>
</evidence>
<dbReference type="Pfam" id="PF00535">
    <property type="entry name" value="Glycos_transf_2"/>
    <property type="match status" value="1"/>
</dbReference>
<accession>A0A0P6Y4E6</accession>
<dbReference type="CDD" id="cd04179">
    <property type="entry name" value="DPM_DPG-synthase_like"/>
    <property type="match status" value="1"/>
</dbReference>
<keyword evidence="5" id="KW-0448">Lipopolysaccharide biosynthesis</keyword>
<evidence type="ECO:0000313" key="9">
    <source>
        <dbReference type="EMBL" id="KPL90949.1"/>
    </source>
</evidence>
<dbReference type="SUPFAM" id="SSF53448">
    <property type="entry name" value="Nucleotide-diphospho-sugar transferases"/>
    <property type="match status" value="1"/>
</dbReference>
<dbReference type="PANTHER" id="PTHR48090">
    <property type="entry name" value="UNDECAPRENYL-PHOSPHATE 4-DEOXY-4-FORMAMIDO-L-ARABINOSE TRANSFERASE-RELATED"/>
    <property type="match status" value="1"/>
</dbReference>
<dbReference type="AlphaFoldDB" id="A0A0P6Y4E6"/>
<gene>
    <name evidence="9" type="ORF">SE18_04040</name>
</gene>
<dbReference type="GO" id="GO:0009103">
    <property type="term" value="P:lipopolysaccharide biosynthetic process"/>
    <property type="evidence" value="ECO:0007669"/>
    <property type="project" value="UniProtKB-KW"/>
</dbReference>
<keyword evidence="3 9" id="KW-0808">Transferase</keyword>
<reference evidence="9 10" key="1">
    <citation type="submission" date="2015-07" db="EMBL/GenBank/DDBJ databases">
        <title>Whole genome sequence of Herpetosiphon geysericola DSM 7119.</title>
        <authorList>
            <person name="Hemp J."/>
            <person name="Ward L.M."/>
            <person name="Pace L.A."/>
            <person name="Fischer W.W."/>
        </authorList>
    </citation>
    <scope>NUCLEOTIDE SEQUENCE [LARGE SCALE GENOMIC DNA]</scope>
    <source>
        <strain evidence="9 10">DSM 7119</strain>
    </source>
</reference>
<keyword evidence="10" id="KW-1185">Reference proteome</keyword>
<dbReference type="InterPro" id="IPR001173">
    <property type="entry name" value="Glyco_trans_2-like"/>
</dbReference>
<evidence type="ECO:0000256" key="5">
    <source>
        <dbReference type="ARBA" id="ARBA00022985"/>
    </source>
</evidence>
<name>A0A0P6Y4E6_9CHLR</name>
<comment type="caution">
    <text evidence="9">The sequence shown here is derived from an EMBL/GenBank/DDBJ whole genome shotgun (WGS) entry which is preliminary data.</text>
</comment>
<dbReference type="Gene3D" id="3.90.550.10">
    <property type="entry name" value="Spore Coat Polysaccharide Biosynthesis Protein SpsA, Chain A"/>
    <property type="match status" value="1"/>
</dbReference>
<keyword evidence="6" id="KW-1133">Transmembrane helix</keyword>
<evidence type="ECO:0000256" key="2">
    <source>
        <dbReference type="ARBA" id="ARBA00022676"/>
    </source>
</evidence>
<dbReference type="GO" id="GO:0005886">
    <property type="term" value="C:plasma membrane"/>
    <property type="evidence" value="ECO:0007669"/>
    <property type="project" value="TreeGrafter"/>
</dbReference>
<protein>
    <submittedName>
        <fullName evidence="9">Glycosyl transferase</fullName>
    </submittedName>
</protein>
<evidence type="ECO:0000256" key="1">
    <source>
        <dbReference type="ARBA" id="ARBA00022475"/>
    </source>
</evidence>
<evidence type="ECO:0000256" key="3">
    <source>
        <dbReference type="ARBA" id="ARBA00022679"/>
    </source>
</evidence>
<dbReference type="EMBL" id="LGKP01000008">
    <property type="protein sequence ID" value="KPL90949.1"/>
    <property type="molecule type" value="Genomic_DNA"/>
</dbReference>
<dbReference type="GO" id="GO:0099621">
    <property type="term" value="F:undecaprenyl-phosphate 4-deoxy-4-formamido-L-arabinose transferase activity"/>
    <property type="evidence" value="ECO:0007669"/>
    <property type="project" value="TreeGrafter"/>
</dbReference>
<feature type="domain" description="Glycosyltransferase 2-like" evidence="8">
    <location>
        <begin position="10"/>
        <end position="166"/>
    </location>
</feature>
<evidence type="ECO:0000256" key="4">
    <source>
        <dbReference type="ARBA" id="ARBA00022692"/>
    </source>
</evidence>
<dbReference type="InterPro" id="IPR029044">
    <property type="entry name" value="Nucleotide-diphossugar_trans"/>
</dbReference>
<dbReference type="PANTHER" id="PTHR48090:SF3">
    <property type="entry name" value="UNDECAPRENYL-PHOSPHATE 4-DEOXY-4-FORMAMIDO-L-ARABINOSE TRANSFERASE"/>
    <property type="match status" value="1"/>
</dbReference>
<evidence type="ECO:0000256" key="7">
    <source>
        <dbReference type="ARBA" id="ARBA00023136"/>
    </source>
</evidence>
<proteinExistence type="predicted"/>
<evidence type="ECO:0000259" key="8">
    <source>
        <dbReference type="Pfam" id="PF00535"/>
    </source>
</evidence>
<dbReference type="Proteomes" id="UP000050277">
    <property type="component" value="Unassembled WGS sequence"/>
</dbReference>
<dbReference type="InterPro" id="IPR050256">
    <property type="entry name" value="Glycosyltransferase_2"/>
</dbReference>
<keyword evidence="7" id="KW-0472">Membrane</keyword>